<comment type="similarity">
    <text evidence="3">Belongs to the methyl-accepting chemotaxis (MCP) protein family.</text>
</comment>
<dbReference type="InterPro" id="IPR051310">
    <property type="entry name" value="MCP_chemotaxis"/>
</dbReference>
<evidence type="ECO:0000313" key="8">
    <source>
        <dbReference type="Proteomes" id="UP000627446"/>
    </source>
</evidence>
<evidence type="ECO:0000256" key="3">
    <source>
        <dbReference type="ARBA" id="ARBA00029447"/>
    </source>
</evidence>
<proteinExistence type="inferred from homology"/>
<keyword evidence="5" id="KW-0175">Coiled coil</keyword>
<dbReference type="PANTHER" id="PTHR43531:SF14">
    <property type="entry name" value="METHYL-ACCEPTING CHEMOTAXIS PROTEIN I-RELATED"/>
    <property type="match status" value="1"/>
</dbReference>
<protein>
    <submittedName>
        <fullName evidence="7">Methyl-accepting chemotaxis protein</fullName>
    </submittedName>
</protein>
<evidence type="ECO:0000256" key="2">
    <source>
        <dbReference type="ARBA" id="ARBA00022481"/>
    </source>
</evidence>
<dbReference type="GO" id="GO:0006935">
    <property type="term" value="P:chemotaxis"/>
    <property type="evidence" value="ECO:0007669"/>
    <property type="project" value="InterPro"/>
</dbReference>
<keyword evidence="2" id="KW-0488">Methylation</keyword>
<keyword evidence="4" id="KW-0807">Transducer</keyword>
<dbReference type="InterPro" id="IPR004090">
    <property type="entry name" value="Chemotax_Me-accpt_rcpt"/>
</dbReference>
<accession>A0A923HHX9</accession>
<dbReference type="EMBL" id="JACOFZ010000001">
    <property type="protein sequence ID" value="MBC3880120.1"/>
    <property type="molecule type" value="Genomic_DNA"/>
</dbReference>
<comment type="caution">
    <text evidence="7">The sequence shown here is derived from an EMBL/GenBank/DDBJ whole genome shotgun (WGS) entry which is preliminary data.</text>
</comment>
<name>A0A923HHX9_9BURK</name>
<reference evidence="7" key="1">
    <citation type="submission" date="2020-08" db="EMBL/GenBank/DDBJ databases">
        <title>Novel species isolated from subtropical streams in China.</title>
        <authorList>
            <person name="Lu H."/>
        </authorList>
    </citation>
    <scope>NUCLEOTIDE SEQUENCE</scope>
    <source>
        <strain evidence="7">LX22W</strain>
    </source>
</reference>
<dbReference type="PANTHER" id="PTHR43531">
    <property type="entry name" value="PROTEIN ICFG"/>
    <property type="match status" value="1"/>
</dbReference>
<dbReference type="InterPro" id="IPR004089">
    <property type="entry name" value="MCPsignal_dom"/>
</dbReference>
<dbReference type="Gene3D" id="1.10.287.950">
    <property type="entry name" value="Methyl-accepting chemotaxis protein"/>
    <property type="match status" value="1"/>
</dbReference>
<sequence length="399" mass="42910">MEQVNPAVTKWQDGIHEFILLQREKNVVAARLTEEYYAEARNELILLSLTVISLSSFLAVAISRSLTRQLGCEPNYAIAVAYQIAKGNLCVDVEVHPKDQSSLIFALRDMRDKLSHLVGAVNLSAETIASASREIAHGNLDLSSRTEEQAASLEETAASLEELTSTVKHNAENAREADTLAKQASSVAVNGGDMVNRAVMTMEGINEASKQIVEIISVIDGIAFQTNILALNAAVEAARAGEQGRGFAVVASEVRSLAQRSAAAAKEIKVLIANSVEQVGNGTRIVDQAGIAMHEVVDSIRRVSSVINEIANASHEQTNGIDQINVAVIQMDQVTQQNAALVEEAAAAAEALENQASNLSELVHTFKIETLTHAARVIPKRVQSVRERSDLNLPKLARA</sequence>
<dbReference type="Pfam" id="PF00015">
    <property type="entry name" value="MCPsignal"/>
    <property type="match status" value="1"/>
</dbReference>
<dbReference type="Proteomes" id="UP000627446">
    <property type="component" value="Unassembled WGS sequence"/>
</dbReference>
<dbReference type="GO" id="GO:0004888">
    <property type="term" value="F:transmembrane signaling receptor activity"/>
    <property type="evidence" value="ECO:0007669"/>
    <property type="project" value="InterPro"/>
</dbReference>
<evidence type="ECO:0000313" key="7">
    <source>
        <dbReference type="EMBL" id="MBC3880120.1"/>
    </source>
</evidence>
<organism evidence="7 8">
    <name type="scientific">Undibacterium nitidum</name>
    <dbReference type="NCBI Taxonomy" id="2762298"/>
    <lineage>
        <taxon>Bacteria</taxon>
        <taxon>Pseudomonadati</taxon>
        <taxon>Pseudomonadota</taxon>
        <taxon>Betaproteobacteria</taxon>
        <taxon>Burkholderiales</taxon>
        <taxon>Oxalobacteraceae</taxon>
        <taxon>Undibacterium</taxon>
    </lineage>
</organism>
<dbReference type="GO" id="GO:0007165">
    <property type="term" value="P:signal transduction"/>
    <property type="evidence" value="ECO:0007669"/>
    <property type="project" value="UniProtKB-KW"/>
</dbReference>
<keyword evidence="8" id="KW-1185">Reference proteome</keyword>
<gene>
    <name evidence="7" type="ORF">H8K36_01910</name>
</gene>
<dbReference type="PRINTS" id="PR00260">
    <property type="entry name" value="CHEMTRNSDUCR"/>
</dbReference>
<evidence type="ECO:0000256" key="4">
    <source>
        <dbReference type="PROSITE-ProRule" id="PRU00284"/>
    </source>
</evidence>
<dbReference type="SMART" id="SM00283">
    <property type="entry name" value="MA"/>
    <property type="match status" value="1"/>
</dbReference>
<evidence type="ECO:0000256" key="1">
    <source>
        <dbReference type="ARBA" id="ARBA00004370"/>
    </source>
</evidence>
<feature type="coiled-coil region" evidence="5">
    <location>
        <begin position="331"/>
        <end position="369"/>
    </location>
</feature>
<dbReference type="SUPFAM" id="SSF58104">
    <property type="entry name" value="Methyl-accepting chemotaxis protein (MCP) signaling domain"/>
    <property type="match status" value="1"/>
</dbReference>
<dbReference type="AlphaFoldDB" id="A0A923HHX9"/>
<feature type="domain" description="Methyl-accepting transducer" evidence="6">
    <location>
        <begin position="124"/>
        <end position="353"/>
    </location>
</feature>
<evidence type="ECO:0000256" key="5">
    <source>
        <dbReference type="SAM" id="Coils"/>
    </source>
</evidence>
<dbReference type="GO" id="GO:0005886">
    <property type="term" value="C:plasma membrane"/>
    <property type="evidence" value="ECO:0007669"/>
    <property type="project" value="TreeGrafter"/>
</dbReference>
<comment type="subcellular location">
    <subcellularLocation>
        <location evidence="1">Membrane</location>
    </subcellularLocation>
</comment>
<dbReference type="PROSITE" id="PS50111">
    <property type="entry name" value="CHEMOTAXIS_TRANSDUC_2"/>
    <property type="match status" value="1"/>
</dbReference>
<dbReference type="FunFam" id="1.10.287.950:FF:000001">
    <property type="entry name" value="Methyl-accepting chemotaxis sensory transducer"/>
    <property type="match status" value="1"/>
</dbReference>
<evidence type="ECO:0000259" key="6">
    <source>
        <dbReference type="PROSITE" id="PS50111"/>
    </source>
</evidence>
<dbReference type="CDD" id="cd11386">
    <property type="entry name" value="MCP_signal"/>
    <property type="match status" value="1"/>
</dbReference>